<dbReference type="HOGENOM" id="CLU_333441_0_0_1"/>
<dbReference type="RefSeq" id="XP_007376582.1">
    <property type="nucleotide sequence ID" value="XM_007376520.1"/>
</dbReference>
<dbReference type="PANTHER" id="PTHR46140:SF1">
    <property type="entry name" value="VACUOLAR TRANSPORTER CHAPERONE COMPLEX SUBUNIT 4-RELATED"/>
    <property type="match status" value="1"/>
</dbReference>
<keyword evidence="3 7" id="KW-0812">Transmembrane</keyword>
<proteinExistence type="predicted"/>
<evidence type="ECO:0000256" key="3">
    <source>
        <dbReference type="ARBA" id="ARBA00022692"/>
    </source>
</evidence>
<evidence type="ECO:0000256" key="4">
    <source>
        <dbReference type="ARBA" id="ARBA00022989"/>
    </source>
</evidence>
<dbReference type="GO" id="GO:0006799">
    <property type="term" value="P:polyphosphate biosynthetic process"/>
    <property type="evidence" value="ECO:0007669"/>
    <property type="project" value="UniProtKB-ARBA"/>
</dbReference>
<dbReference type="GO" id="GO:0005774">
    <property type="term" value="C:vacuolar membrane"/>
    <property type="evidence" value="ECO:0007669"/>
    <property type="project" value="UniProtKB-SubCell"/>
</dbReference>
<gene>
    <name evidence="9" type="ORF">SPAPADRAFT_141183</name>
</gene>
<dbReference type="PANTHER" id="PTHR46140">
    <property type="entry name" value="VACUOLAR TRANSPORTER CHAPERONE 1-RELATED"/>
    <property type="match status" value="1"/>
</dbReference>
<feature type="transmembrane region" description="Helical" evidence="7">
    <location>
        <begin position="798"/>
        <end position="826"/>
    </location>
</feature>
<dbReference type="FunCoup" id="G3ARQ1">
    <property type="interactions" value="23"/>
</dbReference>
<dbReference type="PROSITE" id="PS51382">
    <property type="entry name" value="SPX"/>
    <property type="match status" value="1"/>
</dbReference>
<feature type="transmembrane region" description="Helical" evidence="7">
    <location>
        <begin position="838"/>
        <end position="860"/>
    </location>
</feature>
<organism evidence="10">
    <name type="scientific">Spathaspora passalidarum (strain NRRL Y-27907 / 11-Y1)</name>
    <dbReference type="NCBI Taxonomy" id="619300"/>
    <lineage>
        <taxon>Eukaryota</taxon>
        <taxon>Fungi</taxon>
        <taxon>Dikarya</taxon>
        <taxon>Ascomycota</taxon>
        <taxon>Saccharomycotina</taxon>
        <taxon>Pichiomycetes</taxon>
        <taxon>Debaryomycetaceae</taxon>
        <taxon>Spathaspora</taxon>
    </lineage>
</organism>
<keyword evidence="5 7" id="KW-0472">Membrane</keyword>
<dbReference type="eggNOG" id="ENOG502SB0X">
    <property type="taxonomic scope" value="Eukaryota"/>
</dbReference>
<dbReference type="KEGG" id="spaa:SPAPADRAFT_141183"/>
<dbReference type="GeneID" id="18870352"/>
<dbReference type="AlphaFoldDB" id="G3ARQ1"/>
<accession>G3ARQ1</accession>
<evidence type="ECO:0000256" key="7">
    <source>
        <dbReference type="SAM" id="Phobius"/>
    </source>
</evidence>
<evidence type="ECO:0000259" key="8">
    <source>
        <dbReference type="PROSITE" id="PS51382"/>
    </source>
</evidence>
<keyword evidence="10" id="KW-1185">Reference proteome</keyword>
<reference evidence="9 10" key="1">
    <citation type="journal article" date="2011" name="Proc. Natl. Acad. Sci. U.S.A.">
        <title>Comparative genomics of xylose-fermenting fungi for enhanced biofuel production.</title>
        <authorList>
            <person name="Wohlbach D.J."/>
            <person name="Kuo A."/>
            <person name="Sato T.K."/>
            <person name="Potts K.M."/>
            <person name="Salamov A.A."/>
            <person name="LaButti K.M."/>
            <person name="Sun H."/>
            <person name="Clum A."/>
            <person name="Pangilinan J.L."/>
            <person name="Lindquist E.A."/>
            <person name="Lucas S."/>
            <person name="Lapidus A."/>
            <person name="Jin M."/>
            <person name="Gunawan C."/>
            <person name="Balan V."/>
            <person name="Dale B.E."/>
            <person name="Jeffries T.W."/>
            <person name="Zinkel R."/>
            <person name="Barry K.W."/>
            <person name="Grigoriev I.V."/>
            <person name="Gasch A.P."/>
        </authorList>
    </citation>
    <scope>NUCLEOTIDE SEQUENCE [LARGE SCALE GENOMIC DNA]</scope>
    <source>
        <strain evidence="10">NRRL Y-27907 / 11-Y1</strain>
    </source>
</reference>
<feature type="domain" description="SPX" evidence="8">
    <location>
        <begin position="1"/>
        <end position="146"/>
    </location>
</feature>
<dbReference type="GO" id="GO:0033254">
    <property type="term" value="C:vacuolar transporter chaperone complex"/>
    <property type="evidence" value="ECO:0007669"/>
    <property type="project" value="UniProtKB-ARBA"/>
</dbReference>
<dbReference type="OMA" id="IRYWNEF"/>
<evidence type="ECO:0000256" key="2">
    <source>
        <dbReference type="ARBA" id="ARBA00022554"/>
    </source>
</evidence>
<keyword evidence="2" id="KW-0926">Vacuole</keyword>
<keyword evidence="4 7" id="KW-1133">Transmembrane helix</keyword>
<sequence>MKFGNNLQHLSIPEWKSYNIDYNDLKYQIREITQTKSTNLDSLHQSFVDNFDYINLFIQTKYGELIRKFDYYELCLQKIVKSCHQTDDDLRNCLVEVDEIFYQIIEISIVLKNLSKFVVIQKIAIKKIFKKLLKYYPVKNQSLKFILELKSYLVKNPNSLINFDLSPLTMKITNSINQIKNERKRLNSLVEGNSVGLARKTSMFSISSTLLSDTYYQNSIFSKSLPHQKPPQLQPHQHDNLTLESNFDLSVYLKKNFQSHALIPQDSNTMNDLILNFSIYLNLKNLSSTDLISYTYLMSEEEEDIFVEPSVIISSNSQENSLIIAHIGGLRKYSYCYLPNDIVQLFIHHLNDRENEEYKNRLIEYFQTHQVNHLTKKTIDHITSHNLVPKLKLFSKRSRYIINEDEEPGEENSEDGDDHSLASGYPDNHYLITLDSEISTTNNQKYVNDLTFPENHNDLDPFPHNHLAVYSNDIKLLNFEDSIETKINIKDQVIRNKYSSSCMRNLPKKIQSILTNNSLTLFKGLNFYQYQLSCYYNVIPDGKYVNNHYTNLLEINLLKNYENIESLNNQLSQENDLIKQKSRRIIEHKMSIKSLNTPTPSPDDNQKNSFGSSVHNSIFDEPGQANGEELSISPNELLRFNDETLLTGDEDDEDYGIYFEIPEPARDSSLNAFIDTLLNFKNRLFKKIEKKKKQIRFKQAENPFFYHNEEEQYLDPYTKLLACYHNSYHSPYDSINEEPPSYFHRNDFQIKYQLEYDQTLSYIYFSLNLIALFLSGIQLGIIYSIFDNSNQDHHFLIVNNIGLMIILILGIALSLIFSLISVNLMFYRYTPIPHKHQIISWSVFVIVALCCGWAGGLIIFNF</sequence>
<name>G3ARQ1_SPAPN</name>
<dbReference type="CDD" id="cd14474">
    <property type="entry name" value="SPX_YDR089W"/>
    <property type="match status" value="1"/>
</dbReference>
<feature type="compositionally biased region" description="Polar residues" evidence="6">
    <location>
        <begin position="607"/>
        <end position="616"/>
    </location>
</feature>
<evidence type="ECO:0000256" key="6">
    <source>
        <dbReference type="SAM" id="MobiDB-lite"/>
    </source>
</evidence>
<dbReference type="InterPro" id="IPR004331">
    <property type="entry name" value="SPX_dom"/>
</dbReference>
<dbReference type="EMBL" id="GL996503">
    <property type="protein sequence ID" value="EGW31804.1"/>
    <property type="molecule type" value="Genomic_DNA"/>
</dbReference>
<evidence type="ECO:0000313" key="9">
    <source>
        <dbReference type="EMBL" id="EGW31804.1"/>
    </source>
</evidence>
<dbReference type="OrthoDB" id="5588846at2759"/>
<feature type="region of interest" description="Disordered" evidence="6">
    <location>
        <begin position="590"/>
        <end position="618"/>
    </location>
</feature>
<protein>
    <recommendedName>
        <fullName evidence="8">SPX domain-containing protein</fullName>
    </recommendedName>
</protein>
<dbReference type="InParanoid" id="G3ARQ1"/>
<dbReference type="InterPro" id="IPR051572">
    <property type="entry name" value="VTC_Complex_Subunit"/>
</dbReference>
<evidence type="ECO:0000313" key="10">
    <source>
        <dbReference type="Proteomes" id="UP000000709"/>
    </source>
</evidence>
<comment type="subcellular location">
    <subcellularLocation>
        <location evidence="1">Vacuole membrane</location>
        <topology evidence="1">Multi-pass membrane protein</topology>
    </subcellularLocation>
</comment>
<dbReference type="STRING" id="619300.G3ARQ1"/>
<feature type="transmembrane region" description="Helical" evidence="7">
    <location>
        <begin position="762"/>
        <end position="786"/>
    </location>
</feature>
<evidence type="ECO:0000256" key="1">
    <source>
        <dbReference type="ARBA" id="ARBA00004128"/>
    </source>
</evidence>
<evidence type="ECO:0000256" key="5">
    <source>
        <dbReference type="ARBA" id="ARBA00023136"/>
    </source>
</evidence>
<dbReference type="Proteomes" id="UP000000709">
    <property type="component" value="Unassembled WGS sequence"/>
</dbReference>